<name>A0ABP6WES3_9ACTN</name>
<feature type="region of interest" description="Disordered" evidence="1">
    <location>
        <begin position="45"/>
        <end position="67"/>
    </location>
</feature>
<evidence type="ECO:0000313" key="2">
    <source>
        <dbReference type="EMBL" id="GAA3549766.1"/>
    </source>
</evidence>
<keyword evidence="3" id="KW-1185">Reference proteome</keyword>
<evidence type="ECO:0000313" key="3">
    <source>
        <dbReference type="Proteomes" id="UP001500707"/>
    </source>
</evidence>
<comment type="caution">
    <text evidence="2">The sequence shown here is derived from an EMBL/GenBank/DDBJ whole genome shotgun (WGS) entry which is preliminary data.</text>
</comment>
<sequence>MAVWGWKGFTDARIRLTGVQPVRLTGVQPVRLTGVQPVRLNCPAASHMEGRPTKAASALLGRPSEGA</sequence>
<reference evidence="3" key="1">
    <citation type="journal article" date="2019" name="Int. J. Syst. Evol. Microbiol.">
        <title>The Global Catalogue of Microorganisms (GCM) 10K type strain sequencing project: providing services to taxonomists for standard genome sequencing and annotation.</title>
        <authorList>
            <consortium name="The Broad Institute Genomics Platform"/>
            <consortium name="The Broad Institute Genome Sequencing Center for Infectious Disease"/>
            <person name="Wu L."/>
            <person name="Ma J."/>
        </authorList>
    </citation>
    <scope>NUCLEOTIDE SEQUENCE [LARGE SCALE GENOMIC DNA]</scope>
    <source>
        <strain evidence="3">JCM 17656</strain>
    </source>
</reference>
<accession>A0ABP6WES3</accession>
<organism evidence="2 3">
    <name type="scientific">Streptomyces osmaniensis</name>
    <dbReference type="NCBI Taxonomy" id="593134"/>
    <lineage>
        <taxon>Bacteria</taxon>
        <taxon>Bacillati</taxon>
        <taxon>Actinomycetota</taxon>
        <taxon>Actinomycetes</taxon>
        <taxon>Kitasatosporales</taxon>
        <taxon>Streptomycetaceae</taxon>
        <taxon>Streptomyces</taxon>
    </lineage>
</organism>
<protein>
    <submittedName>
        <fullName evidence="2">Uncharacterized protein</fullName>
    </submittedName>
</protein>
<gene>
    <name evidence="2" type="ORF">GCM10022295_34780</name>
</gene>
<proteinExistence type="predicted"/>
<evidence type="ECO:0000256" key="1">
    <source>
        <dbReference type="SAM" id="MobiDB-lite"/>
    </source>
</evidence>
<dbReference type="Proteomes" id="UP001500707">
    <property type="component" value="Unassembled WGS sequence"/>
</dbReference>
<dbReference type="EMBL" id="BAABCE010000006">
    <property type="protein sequence ID" value="GAA3549766.1"/>
    <property type="molecule type" value="Genomic_DNA"/>
</dbReference>